<dbReference type="Proteomes" id="UP000428260">
    <property type="component" value="Chromosome"/>
</dbReference>
<protein>
    <submittedName>
        <fullName evidence="1">Uncharacterized protein</fullName>
    </submittedName>
</protein>
<proteinExistence type="predicted"/>
<organism evidence="1 2">
    <name type="scientific">Maribellus comscasis</name>
    <dbReference type="NCBI Taxonomy" id="2681766"/>
    <lineage>
        <taxon>Bacteria</taxon>
        <taxon>Pseudomonadati</taxon>
        <taxon>Bacteroidota</taxon>
        <taxon>Bacteroidia</taxon>
        <taxon>Marinilabiliales</taxon>
        <taxon>Prolixibacteraceae</taxon>
        <taxon>Maribellus</taxon>
    </lineage>
</organism>
<evidence type="ECO:0000313" key="1">
    <source>
        <dbReference type="EMBL" id="QGY46879.1"/>
    </source>
</evidence>
<gene>
    <name evidence="1" type="ORF">GM418_25435</name>
</gene>
<accession>A0A6I6JZX9</accession>
<sequence length="158" mass="17844">MKNSLFLIVLTILFNSCTTITKLSNEAIHFAIVGQNEIVVYKRLGVPAKVIQTPDGGRKLIYELHSRGTPATLNKSKLTFNYSGDMGTPEPHLSWKYSSVNTETNSPEYTIYSGDTSVLEVFLNSAGECVRFLHNLNRSQLEQFYESFKKYVPKDDLL</sequence>
<dbReference type="RefSeq" id="WP_158870210.1">
    <property type="nucleotide sequence ID" value="NZ_CP046401.1"/>
</dbReference>
<dbReference type="KEGG" id="mcos:GM418_25435"/>
<name>A0A6I6JZX9_9BACT</name>
<keyword evidence="2" id="KW-1185">Reference proteome</keyword>
<dbReference type="AlphaFoldDB" id="A0A6I6JZX9"/>
<reference evidence="1 2" key="1">
    <citation type="submission" date="2019-11" db="EMBL/GenBank/DDBJ databases">
        <authorList>
            <person name="Zheng R.K."/>
            <person name="Sun C.M."/>
        </authorList>
    </citation>
    <scope>NUCLEOTIDE SEQUENCE [LARGE SCALE GENOMIC DNA]</scope>
    <source>
        <strain evidence="1 2">WC007</strain>
    </source>
</reference>
<dbReference type="EMBL" id="CP046401">
    <property type="protein sequence ID" value="QGY46879.1"/>
    <property type="molecule type" value="Genomic_DNA"/>
</dbReference>
<evidence type="ECO:0000313" key="2">
    <source>
        <dbReference type="Proteomes" id="UP000428260"/>
    </source>
</evidence>